<dbReference type="InterPro" id="IPR005021">
    <property type="entry name" value="Terminase_largesu-like"/>
</dbReference>
<dbReference type="Proteomes" id="UP000276301">
    <property type="component" value="Unassembled WGS sequence"/>
</dbReference>
<dbReference type="Gene3D" id="3.40.50.300">
    <property type="entry name" value="P-loop containing nucleotide triphosphate hydrolases"/>
    <property type="match status" value="1"/>
</dbReference>
<feature type="domain" description="Terminase large subunit-like endonuclease" evidence="2">
    <location>
        <begin position="256"/>
        <end position="497"/>
    </location>
</feature>
<evidence type="ECO:0000259" key="1">
    <source>
        <dbReference type="Pfam" id="PF03354"/>
    </source>
</evidence>
<dbReference type="AlphaFoldDB" id="A0A498CRW6"/>
<dbReference type="Pfam" id="PF03354">
    <property type="entry name" value="TerL_ATPase"/>
    <property type="match status" value="1"/>
</dbReference>
<dbReference type="GO" id="GO:0004519">
    <property type="term" value="F:endonuclease activity"/>
    <property type="evidence" value="ECO:0007669"/>
    <property type="project" value="InterPro"/>
</dbReference>
<evidence type="ECO:0000313" key="4">
    <source>
        <dbReference type="Proteomes" id="UP000276301"/>
    </source>
</evidence>
<dbReference type="InterPro" id="IPR046462">
    <property type="entry name" value="TerL_nuclease"/>
</dbReference>
<dbReference type="PANTHER" id="PTHR41287:SF1">
    <property type="entry name" value="PROTEIN YMFN"/>
    <property type="match status" value="1"/>
</dbReference>
<dbReference type="RefSeq" id="WP_121586624.1">
    <property type="nucleotide sequence ID" value="NZ_RCHT01000007.1"/>
</dbReference>
<organism evidence="3 4">
    <name type="scientific">Anaerotruncus massiliensis</name>
    <name type="common">ex Liu et al. 2021</name>
    <dbReference type="NCBI Taxonomy" id="2321404"/>
    <lineage>
        <taxon>Bacteria</taxon>
        <taxon>Bacillati</taxon>
        <taxon>Bacillota</taxon>
        <taxon>Clostridia</taxon>
        <taxon>Eubacteriales</taxon>
        <taxon>Oscillospiraceae</taxon>
        <taxon>Anaerotruncus</taxon>
    </lineage>
</organism>
<dbReference type="Pfam" id="PF20441">
    <property type="entry name" value="TerL_nuclease"/>
    <property type="match status" value="1"/>
</dbReference>
<dbReference type="InterPro" id="IPR046461">
    <property type="entry name" value="TerL_ATPase"/>
</dbReference>
<evidence type="ECO:0000259" key="2">
    <source>
        <dbReference type="Pfam" id="PF20441"/>
    </source>
</evidence>
<reference evidence="3 4" key="1">
    <citation type="submission" date="2018-10" db="EMBL/GenBank/DDBJ databases">
        <title>Anaerotruncus faecis sp. nov., isolated from human feces.</title>
        <authorList>
            <person name="Wang Y.-J."/>
        </authorList>
    </citation>
    <scope>NUCLEOTIDE SEQUENCE [LARGE SCALE GENOMIC DNA]</scope>
    <source>
        <strain evidence="3 4">22A2-44</strain>
    </source>
</reference>
<proteinExistence type="predicted"/>
<keyword evidence="4" id="KW-1185">Reference proteome</keyword>
<dbReference type="EMBL" id="RCHT01000007">
    <property type="protein sequence ID" value="RLL12138.1"/>
    <property type="molecule type" value="Genomic_DNA"/>
</dbReference>
<dbReference type="InterPro" id="IPR027417">
    <property type="entry name" value="P-loop_NTPase"/>
</dbReference>
<protein>
    <submittedName>
        <fullName evidence="3">Terminase large subunit</fullName>
    </submittedName>
</protein>
<comment type="caution">
    <text evidence="3">The sequence shown here is derived from an EMBL/GenBank/DDBJ whole genome shotgun (WGS) entry which is preliminary data.</text>
</comment>
<accession>A0A498CRW6</accession>
<name>A0A498CRW6_9FIRM</name>
<dbReference type="PANTHER" id="PTHR41287">
    <property type="match status" value="1"/>
</dbReference>
<evidence type="ECO:0000313" key="3">
    <source>
        <dbReference type="EMBL" id="RLL12138.1"/>
    </source>
</evidence>
<sequence>MNCEINPHILRYVEMVESGEIRVCEEQRLLAAHVRRCFETEDIHTDAAQLEHYLGLAKYFPFDRIFPWQEFFFGLHLCTYRADGMPRWPDAFALIGRGAGKDGTIALESVALMSPHNGIKNYNVDICANNEEQAMRPVGDVVDMMESPANLRKMRKHFYWTKEMVASRQTKSVLKGHTNSPKGKDGLRSGAVIFNEIHQYENYANINVFTTGLGKKKHPRRTYYTTNGIVRDGPLDDMLEKSGRILRGEMPDNGLLPFVCKLDSKQEVDDPENWQKANPSIPFLPILMEETRKEYIEWKSNPEQLTDFMTKRMNLPEANREIAVTEWANIEATKRELPGLDGWTCTLGVDFVKVGDFASTNLHFREGETRYDINHSWLCLKSADLPRIKAPWRQWAEERHLTVVDDVEIHPDLLCEWIVTMGQRYNISKLALDNYRYALLSNSLRQIGFDAKDRKNVKLVQPSDIMKVVPVIDSCFNNRNFVWGDNPPLRWATNNTMKVRSGKTAGSDTGNYYYAKIEGRSRKTDPFMALAASMTIEDELGTGYIPDVPDLGFIIG</sequence>
<feature type="domain" description="Terminase large subunit-like ATPase" evidence="1">
    <location>
        <begin position="67"/>
        <end position="240"/>
    </location>
</feature>
<gene>
    <name evidence="3" type="ORF">D4A47_06320</name>
</gene>